<reference evidence="4" key="2">
    <citation type="journal article" date="2023" name="Int. J. Mol. Sci.">
        <title>De Novo Assembly and Annotation of 11 Diverse Shrub Willow (Salix) Genomes Reveals Novel Gene Organization in Sex-Linked Regions.</title>
        <authorList>
            <person name="Hyden B."/>
            <person name="Feng K."/>
            <person name="Yates T.B."/>
            <person name="Jawdy S."/>
            <person name="Cereghino C."/>
            <person name="Smart L.B."/>
            <person name="Muchero W."/>
        </authorList>
    </citation>
    <scope>NUCLEOTIDE SEQUENCE [LARGE SCALE GENOMIC DNA]</scope>
    <source>
        <tissue evidence="4">Shoot tip</tissue>
    </source>
</reference>
<proteinExistence type="inferred from homology"/>
<feature type="domain" description="PI4-kinase N-terminal" evidence="3">
    <location>
        <begin position="163"/>
        <end position="434"/>
    </location>
</feature>
<protein>
    <recommendedName>
        <fullName evidence="3">PI4-kinase N-terminal domain-containing protein</fullName>
    </recommendedName>
</protein>
<dbReference type="Proteomes" id="UP001151529">
    <property type="component" value="Chromosome 9"/>
</dbReference>
<sequence length="437" mass="47172">MAAIGNNAGENLTSSSTSRVFLIALTENFVPILPEDGEKLITCLLDQFNVPVQVPSSPSERIGMNSGTSSSQSSPLSNNVNKHNSSHDANSEISSMVNDLSHISVSSSSSSTTAVVNGSGVTWKSGLESTGVGFDGGGGLSKQQVASFEEESAEGLEKEEIAYKLIGHVLDRVKIDNKLLELVRFIAKKQLQSLSAFLKIRKRDYNEQGQLLKARVNAKLSVYQAAARMKVQSLASLDVDGKTSKRLVLETLALLIDAAEACLLSVWRKLKNCEELFSSLLGGIAQIAVTRGGQPMRVLLIRLKPLVLTTCAQADTWGGSQGAMFETVMKTSCQIIESGWTKDRAPVDTFISGLASSIRERIDYDEQVDKQKQGVPAVQLNAIRLLADLTVAVNKSEVVDMILPLFIESLEEGDASTPGLLRLRLLDAVSRIAGFRF</sequence>
<evidence type="ECO:0000256" key="2">
    <source>
        <dbReference type="SAM" id="MobiDB-lite"/>
    </source>
</evidence>
<dbReference type="InterPro" id="IPR045495">
    <property type="entry name" value="PI4K_N"/>
</dbReference>
<comment type="similarity">
    <text evidence="1">Belongs to the PI3/PI4-kinase family. Type III PI4K subfamily.</text>
</comment>
<evidence type="ECO:0000313" key="4">
    <source>
        <dbReference type="EMBL" id="KAJ6671342.1"/>
    </source>
</evidence>
<dbReference type="OrthoDB" id="1741304at2759"/>
<gene>
    <name evidence="4" type="ORF">OIU85_015129</name>
</gene>
<reference evidence="4" key="1">
    <citation type="submission" date="2022-11" db="EMBL/GenBank/DDBJ databases">
        <authorList>
            <person name="Hyden B.L."/>
            <person name="Feng K."/>
            <person name="Yates T."/>
            <person name="Jawdy S."/>
            <person name="Smart L.B."/>
            <person name="Muchero W."/>
        </authorList>
    </citation>
    <scope>NUCLEOTIDE SEQUENCE</scope>
    <source>
        <tissue evidence="4">Shoot tip</tissue>
    </source>
</reference>
<evidence type="ECO:0000259" key="3">
    <source>
        <dbReference type="Pfam" id="PF19274"/>
    </source>
</evidence>
<name>A0A9Q0SBG1_SALVM</name>
<dbReference type="AlphaFoldDB" id="A0A9Q0SBG1"/>
<evidence type="ECO:0000256" key="1">
    <source>
        <dbReference type="ARBA" id="ARBA00006209"/>
    </source>
</evidence>
<organism evidence="4 5">
    <name type="scientific">Salix viminalis</name>
    <name type="common">Common osier</name>
    <name type="synonym">Basket willow</name>
    <dbReference type="NCBI Taxonomy" id="40686"/>
    <lineage>
        <taxon>Eukaryota</taxon>
        <taxon>Viridiplantae</taxon>
        <taxon>Streptophyta</taxon>
        <taxon>Embryophyta</taxon>
        <taxon>Tracheophyta</taxon>
        <taxon>Spermatophyta</taxon>
        <taxon>Magnoliopsida</taxon>
        <taxon>eudicotyledons</taxon>
        <taxon>Gunneridae</taxon>
        <taxon>Pentapetalae</taxon>
        <taxon>rosids</taxon>
        <taxon>fabids</taxon>
        <taxon>Malpighiales</taxon>
        <taxon>Salicaceae</taxon>
        <taxon>Saliceae</taxon>
        <taxon>Salix</taxon>
    </lineage>
</organism>
<feature type="compositionally biased region" description="Low complexity" evidence="2">
    <location>
        <begin position="65"/>
        <end position="81"/>
    </location>
</feature>
<comment type="caution">
    <text evidence="4">The sequence shown here is derived from an EMBL/GenBank/DDBJ whole genome shotgun (WGS) entry which is preliminary data.</text>
</comment>
<keyword evidence="5" id="KW-1185">Reference proteome</keyword>
<evidence type="ECO:0000313" key="5">
    <source>
        <dbReference type="Proteomes" id="UP001151529"/>
    </source>
</evidence>
<accession>A0A9Q0SBG1</accession>
<dbReference type="EMBL" id="JAPFFL010000019">
    <property type="protein sequence ID" value="KAJ6671342.1"/>
    <property type="molecule type" value="Genomic_DNA"/>
</dbReference>
<dbReference type="Pfam" id="PF19274">
    <property type="entry name" value="PI4K_N"/>
    <property type="match status" value="1"/>
</dbReference>
<feature type="region of interest" description="Disordered" evidence="2">
    <location>
        <begin position="55"/>
        <end position="90"/>
    </location>
</feature>